<dbReference type="AlphaFoldDB" id="A0AAV6VYH4"/>
<gene>
    <name evidence="1" type="ORF">JTE90_012769</name>
</gene>
<comment type="caution">
    <text evidence="1">The sequence shown here is derived from an EMBL/GenBank/DDBJ whole genome shotgun (WGS) entry which is preliminary data.</text>
</comment>
<accession>A0AAV6VYH4</accession>
<name>A0AAV6VYH4_9ARAC</name>
<keyword evidence="2" id="KW-1185">Reference proteome</keyword>
<protein>
    <recommendedName>
        <fullName evidence="3">Secreted protein</fullName>
    </recommendedName>
</protein>
<dbReference type="EMBL" id="JAFNEN010000003">
    <property type="protein sequence ID" value="KAG8201705.1"/>
    <property type="molecule type" value="Genomic_DNA"/>
</dbReference>
<evidence type="ECO:0008006" key="3">
    <source>
        <dbReference type="Google" id="ProtNLM"/>
    </source>
</evidence>
<proteinExistence type="predicted"/>
<evidence type="ECO:0000313" key="2">
    <source>
        <dbReference type="Proteomes" id="UP000827092"/>
    </source>
</evidence>
<evidence type="ECO:0000313" key="1">
    <source>
        <dbReference type="EMBL" id="KAG8201705.1"/>
    </source>
</evidence>
<dbReference type="Proteomes" id="UP000827092">
    <property type="component" value="Unassembled WGS sequence"/>
</dbReference>
<sequence>MSISLRSNLKSMGLIFISVAISDSSVPLKVSHTTPCLLLPYSEEYRVEGAVEVCVLTERSIEELSH</sequence>
<reference evidence="1 2" key="1">
    <citation type="journal article" date="2022" name="Nat. Ecol. Evol.">
        <title>A masculinizing supergene underlies an exaggerated male reproductive morph in a spider.</title>
        <authorList>
            <person name="Hendrickx F."/>
            <person name="De Corte Z."/>
            <person name="Sonet G."/>
            <person name="Van Belleghem S.M."/>
            <person name="Kostlbacher S."/>
            <person name="Vangestel C."/>
        </authorList>
    </citation>
    <scope>NUCLEOTIDE SEQUENCE [LARGE SCALE GENOMIC DNA]</scope>
    <source>
        <strain evidence="1">W744_W776</strain>
    </source>
</reference>
<organism evidence="1 2">
    <name type="scientific">Oedothorax gibbosus</name>
    <dbReference type="NCBI Taxonomy" id="931172"/>
    <lineage>
        <taxon>Eukaryota</taxon>
        <taxon>Metazoa</taxon>
        <taxon>Ecdysozoa</taxon>
        <taxon>Arthropoda</taxon>
        <taxon>Chelicerata</taxon>
        <taxon>Arachnida</taxon>
        <taxon>Araneae</taxon>
        <taxon>Araneomorphae</taxon>
        <taxon>Entelegynae</taxon>
        <taxon>Araneoidea</taxon>
        <taxon>Linyphiidae</taxon>
        <taxon>Erigoninae</taxon>
        <taxon>Oedothorax</taxon>
    </lineage>
</organism>